<keyword evidence="5" id="KW-1185">Reference proteome</keyword>
<name>N1V0I4_9MICC</name>
<evidence type="ECO:0000256" key="1">
    <source>
        <dbReference type="ARBA" id="ARBA00006484"/>
    </source>
</evidence>
<dbReference type="PANTHER" id="PTHR43639:SF1">
    <property type="entry name" value="SHORT-CHAIN DEHYDROGENASE_REDUCTASE FAMILY PROTEIN"/>
    <property type="match status" value="1"/>
</dbReference>
<feature type="domain" description="Ketoreductase" evidence="3">
    <location>
        <begin position="2"/>
        <end position="205"/>
    </location>
</feature>
<dbReference type="InterPro" id="IPR020904">
    <property type="entry name" value="Sc_DH/Rdtase_CS"/>
</dbReference>
<dbReference type="EMBL" id="ANPE02000169">
    <property type="protein sequence ID" value="EMY33554.1"/>
    <property type="molecule type" value="Genomic_DNA"/>
</dbReference>
<dbReference type="SMART" id="SM00822">
    <property type="entry name" value="PKS_KR"/>
    <property type="match status" value="1"/>
</dbReference>
<dbReference type="RefSeq" id="WP_005270122.1">
    <property type="nucleotide sequence ID" value="NZ_ANPE02000169.1"/>
</dbReference>
<protein>
    <submittedName>
        <fullName evidence="4">Short chain dehydrogenase</fullName>
    </submittedName>
</protein>
<gene>
    <name evidence="4" type="ORF">D477_014171</name>
</gene>
<dbReference type="Proteomes" id="UP000010729">
    <property type="component" value="Unassembled WGS sequence"/>
</dbReference>
<dbReference type="OrthoDB" id="9809287at2"/>
<evidence type="ECO:0000259" key="3">
    <source>
        <dbReference type="SMART" id="SM00822"/>
    </source>
</evidence>
<dbReference type="PRINTS" id="PR00080">
    <property type="entry name" value="SDRFAMILY"/>
</dbReference>
<evidence type="ECO:0000256" key="2">
    <source>
        <dbReference type="ARBA" id="ARBA00023002"/>
    </source>
</evidence>
<dbReference type="Pfam" id="PF13561">
    <property type="entry name" value="adh_short_C2"/>
    <property type="match status" value="1"/>
</dbReference>
<dbReference type="InterPro" id="IPR002347">
    <property type="entry name" value="SDR_fam"/>
</dbReference>
<reference evidence="4 5" key="1">
    <citation type="journal article" date="2013" name="Genome Announc.">
        <title>Draft Genome Sequence of Arthrobacter crystallopoietes Strain BAB-32, Revealing Genes for Bioremediation.</title>
        <authorList>
            <person name="Joshi M.N."/>
            <person name="Pandit A.S."/>
            <person name="Sharma A."/>
            <person name="Pandya R.V."/>
            <person name="Desai S.M."/>
            <person name="Saxena A.K."/>
            <person name="Bagatharia S.B."/>
        </authorList>
    </citation>
    <scope>NUCLEOTIDE SEQUENCE [LARGE SCALE GENOMIC DNA]</scope>
    <source>
        <strain evidence="4 5">BAB-32</strain>
    </source>
</reference>
<dbReference type="FunFam" id="3.40.50.720:FF:000084">
    <property type="entry name" value="Short-chain dehydrogenase reductase"/>
    <property type="match status" value="1"/>
</dbReference>
<dbReference type="PROSITE" id="PS00061">
    <property type="entry name" value="ADH_SHORT"/>
    <property type="match status" value="1"/>
</dbReference>
<dbReference type="Gene3D" id="3.40.50.720">
    <property type="entry name" value="NAD(P)-binding Rossmann-like Domain"/>
    <property type="match status" value="1"/>
</dbReference>
<evidence type="ECO:0000313" key="5">
    <source>
        <dbReference type="Proteomes" id="UP000010729"/>
    </source>
</evidence>
<accession>N1V0I4</accession>
<dbReference type="InterPro" id="IPR057326">
    <property type="entry name" value="KR_dom"/>
</dbReference>
<dbReference type="PANTHER" id="PTHR43639">
    <property type="entry name" value="OXIDOREDUCTASE, SHORT-CHAIN DEHYDROGENASE/REDUCTASE FAMILY (AFU_ORTHOLOGUE AFUA_5G02870)"/>
    <property type="match status" value="1"/>
</dbReference>
<proteinExistence type="inferred from homology"/>
<comment type="caution">
    <text evidence="4">The sequence shown here is derived from an EMBL/GenBank/DDBJ whole genome shotgun (WGS) entry which is preliminary data.</text>
</comment>
<dbReference type="SUPFAM" id="SSF51735">
    <property type="entry name" value="NAD(P)-binding Rossmann-fold domains"/>
    <property type="match status" value="1"/>
</dbReference>
<organism evidence="4 5">
    <name type="scientific">Arthrobacter crystallopoietes BAB-32</name>
    <dbReference type="NCBI Taxonomy" id="1246476"/>
    <lineage>
        <taxon>Bacteria</taxon>
        <taxon>Bacillati</taxon>
        <taxon>Actinomycetota</taxon>
        <taxon>Actinomycetes</taxon>
        <taxon>Micrococcales</taxon>
        <taxon>Micrococcaceae</taxon>
        <taxon>Crystallibacter</taxon>
    </lineage>
</organism>
<dbReference type="PRINTS" id="PR00081">
    <property type="entry name" value="GDHRDH"/>
</dbReference>
<sequence>MKHLLVTGGSRGIGAAIVRASAGRGHPVTFSFNGDHHGASSLIDELKAAGHRAQAVQADAALPRDHLFRRAEEEFGPVELLVNNAGITGPLGPFANSTDEDARLIFDVNVHGTMGYSRMAVQRWLDRGTRGVIVNISSIAATTGAPGEYVAYAASKAAVETFTRGLGKELGPAGIRVVAVSPGTTDTTIHATAGDPNRPQRVAERVPLRRVAEPQEIAAAVMWALSDESSYVTGTVITVAGGL</sequence>
<dbReference type="InterPro" id="IPR036291">
    <property type="entry name" value="NAD(P)-bd_dom_sf"/>
</dbReference>
<evidence type="ECO:0000313" key="4">
    <source>
        <dbReference type="EMBL" id="EMY33554.1"/>
    </source>
</evidence>
<dbReference type="AlphaFoldDB" id="N1V0I4"/>
<comment type="similarity">
    <text evidence="1">Belongs to the short-chain dehydrogenases/reductases (SDR) family.</text>
</comment>
<dbReference type="GO" id="GO:0016491">
    <property type="term" value="F:oxidoreductase activity"/>
    <property type="evidence" value="ECO:0007669"/>
    <property type="project" value="UniProtKB-KW"/>
</dbReference>
<keyword evidence="2" id="KW-0560">Oxidoreductase</keyword>